<feature type="compositionally biased region" description="Basic and acidic residues" evidence="1">
    <location>
        <begin position="421"/>
        <end position="518"/>
    </location>
</feature>
<feature type="compositionally biased region" description="Basic residues" evidence="1">
    <location>
        <begin position="142"/>
        <end position="155"/>
    </location>
</feature>
<feature type="compositionally biased region" description="Pro residues" evidence="1">
    <location>
        <begin position="348"/>
        <end position="362"/>
    </location>
</feature>
<feature type="compositionally biased region" description="Basic and acidic residues" evidence="1">
    <location>
        <begin position="364"/>
        <end position="390"/>
    </location>
</feature>
<feature type="compositionally biased region" description="Basic and acidic residues" evidence="1">
    <location>
        <begin position="156"/>
        <end position="172"/>
    </location>
</feature>
<evidence type="ECO:0000259" key="2">
    <source>
        <dbReference type="Pfam" id="PF22893"/>
    </source>
</evidence>
<feature type="region of interest" description="Disordered" evidence="1">
    <location>
        <begin position="1"/>
        <end position="232"/>
    </location>
</feature>
<feature type="region of interest" description="Disordered" evidence="1">
    <location>
        <begin position="421"/>
        <end position="527"/>
    </location>
</feature>
<dbReference type="PANTHER" id="PTHR47372">
    <property type="entry name" value="DAUER UP-REGULATED-RELATED"/>
    <property type="match status" value="1"/>
</dbReference>
<sequence length="750" mass="81566">MATRVPQKGATRVSPPRTSAPKESSADIERPRRQSTASFSVRTGADRVIHVFPGGHTSSGGSASVRSPLSSGGSRSPSSSDSSWDNIGDGDYEDEIDPSDSASRSRGPHSRRPTVEVPIPPARRHSSRRTHREVEREERSPPRHRSSRRHHSRHESRHERRRDRSSSRRELSDGSSSAGTVADDYPPYGHPGMPRAPYPGYRHVPPGSHGGYPPTMASGPSAGYPDPYHDPRQALVTRDAFGYPSHANPFAAHQAQPNPFSPMPNDSASYFGGAPEPPMPHMGPPPPPQRHPSEVDVHGRRGRPQSFVAPTHFAPEQAMMPYQPPGYPSPYGHPYGMPGYPMYPPGMPGYPPPPATSPPPAAPEKNKDLEQLKEMLTKKKEEDTKDAGAKNDEIAALKELIKKHEEERVAREKAWIAEREAEAAAKAAEKAKAEEEKKRKAEIAEAAKKAKDDAESKAADAAKKAKEEAEAAAKKAKDEHEAAVKKAKEEHEAKLAEAQKAKDEAEKAKKALEEEAAKNKPTPDSLKAPIRFKDAVGRKFSFPWAICKTWKGMETLIKQAFLHVDVIGDHVHQGHYDLTGPDGEIILPQIWDSMIQPDWEVTMHLWPMEEEKKPPKEDPFVGSLNDPFSSFGLGGLGAFDAMPPEPGKKAKKGKDAGKKGKKPSSPDSMIMVPPPPPGMGMGMGGMPPPPPPGPAGAYPDPFGFPPGISPVMDKPKDKTKARSKSVKSKEISPLAAWFAGGNLAARPKKR</sequence>
<evidence type="ECO:0000313" key="3">
    <source>
        <dbReference type="EMBL" id="WPB08410.1"/>
    </source>
</evidence>
<reference evidence="3 4" key="1">
    <citation type="submission" date="2023-09" db="EMBL/GenBank/DDBJ databases">
        <title>Complete-Gapless Cercospora beticola genome.</title>
        <authorList>
            <person name="Wyatt N.A."/>
            <person name="Spanner R.E."/>
            <person name="Bolton M.D."/>
        </authorList>
    </citation>
    <scope>NUCLEOTIDE SEQUENCE [LARGE SCALE GENOMIC DNA]</scope>
    <source>
        <strain evidence="3">Cb09-40</strain>
    </source>
</reference>
<feature type="compositionally biased region" description="Basic residues" evidence="1">
    <location>
        <begin position="122"/>
        <end position="131"/>
    </location>
</feature>
<dbReference type="InterPro" id="IPR054464">
    <property type="entry name" value="ULD_fung"/>
</dbReference>
<dbReference type="GeneID" id="35435345"/>
<feature type="region of interest" description="Disordered" evidence="1">
    <location>
        <begin position="348"/>
        <end position="390"/>
    </location>
</feature>
<gene>
    <name evidence="3" type="ORF">RHO25_013076</name>
</gene>
<proteinExistence type="predicted"/>
<evidence type="ECO:0000256" key="1">
    <source>
        <dbReference type="SAM" id="MobiDB-lite"/>
    </source>
</evidence>
<dbReference type="RefSeq" id="XP_023450094.2">
    <property type="nucleotide sequence ID" value="XM_023604345.2"/>
</dbReference>
<dbReference type="Proteomes" id="UP001302367">
    <property type="component" value="Chromosome 9"/>
</dbReference>
<dbReference type="PANTHER" id="PTHR47372:SF5">
    <property type="entry name" value="LATE EMBRYOGENESIS ABUNDANT PROTEIN (LEA) FAMILY PROTEIN"/>
    <property type="match status" value="1"/>
</dbReference>
<evidence type="ECO:0000313" key="4">
    <source>
        <dbReference type="Proteomes" id="UP001302367"/>
    </source>
</evidence>
<feature type="compositionally biased region" description="Low complexity" evidence="1">
    <location>
        <begin position="59"/>
        <end position="83"/>
    </location>
</feature>
<accession>A0ABZ0P9C8</accession>
<keyword evidence="4" id="KW-1185">Reference proteome</keyword>
<feature type="domain" description="Ubiquitin-like" evidence="2">
    <location>
        <begin position="527"/>
        <end position="608"/>
    </location>
</feature>
<feature type="region of interest" description="Disordered" evidence="1">
    <location>
        <begin position="635"/>
        <end position="730"/>
    </location>
</feature>
<feature type="compositionally biased region" description="Acidic residues" evidence="1">
    <location>
        <begin position="88"/>
        <end position="98"/>
    </location>
</feature>
<name>A0ABZ0P9C8_CERBT</name>
<dbReference type="EMBL" id="CP134192">
    <property type="protein sequence ID" value="WPB08410.1"/>
    <property type="molecule type" value="Genomic_DNA"/>
</dbReference>
<organism evidence="3 4">
    <name type="scientific">Cercospora beticola</name>
    <name type="common">Sugarbeet leaf spot fungus</name>
    <dbReference type="NCBI Taxonomy" id="122368"/>
    <lineage>
        <taxon>Eukaryota</taxon>
        <taxon>Fungi</taxon>
        <taxon>Dikarya</taxon>
        <taxon>Ascomycota</taxon>
        <taxon>Pezizomycotina</taxon>
        <taxon>Dothideomycetes</taxon>
        <taxon>Dothideomycetidae</taxon>
        <taxon>Mycosphaerellales</taxon>
        <taxon>Mycosphaerellaceae</taxon>
        <taxon>Cercospora</taxon>
    </lineage>
</organism>
<protein>
    <recommendedName>
        <fullName evidence="2">Ubiquitin-like domain-containing protein</fullName>
    </recommendedName>
</protein>
<feature type="compositionally biased region" description="Basic and acidic residues" evidence="1">
    <location>
        <begin position="132"/>
        <end position="141"/>
    </location>
</feature>
<feature type="region of interest" description="Disordered" evidence="1">
    <location>
        <begin position="247"/>
        <end position="299"/>
    </location>
</feature>
<feature type="compositionally biased region" description="Pro residues" evidence="1">
    <location>
        <begin position="275"/>
        <end position="290"/>
    </location>
</feature>
<dbReference type="Pfam" id="PF22893">
    <property type="entry name" value="ULD_2"/>
    <property type="match status" value="1"/>
</dbReference>